<evidence type="ECO:0000256" key="4">
    <source>
        <dbReference type="ARBA" id="ARBA00022840"/>
    </source>
</evidence>
<name>A0A286A3T3_9PROT</name>
<organism evidence="9 10">
    <name type="scientific">Nitrosomonas ureae</name>
    <dbReference type="NCBI Taxonomy" id="44577"/>
    <lineage>
        <taxon>Bacteria</taxon>
        <taxon>Pseudomonadati</taxon>
        <taxon>Pseudomonadota</taxon>
        <taxon>Betaproteobacteria</taxon>
        <taxon>Nitrosomonadales</taxon>
        <taxon>Nitrosomonadaceae</taxon>
        <taxon>Nitrosomonas</taxon>
    </lineage>
</organism>
<evidence type="ECO:0000256" key="6">
    <source>
        <dbReference type="ARBA" id="ARBA00023251"/>
    </source>
</evidence>
<dbReference type="PROSITE" id="PS00211">
    <property type="entry name" value="ABC_TRANSPORTER_1"/>
    <property type="match status" value="1"/>
</dbReference>
<dbReference type="GO" id="GO:0005524">
    <property type="term" value="F:ATP binding"/>
    <property type="evidence" value="ECO:0007669"/>
    <property type="project" value="UniProtKB-KW"/>
</dbReference>
<dbReference type="GO" id="GO:0046677">
    <property type="term" value="P:response to antibiotic"/>
    <property type="evidence" value="ECO:0007669"/>
    <property type="project" value="UniProtKB-KW"/>
</dbReference>
<dbReference type="EMBL" id="OCMU01000001">
    <property type="protein sequence ID" value="SOD16501.1"/>
    <property type="molecule type" value="Genomic_DNA"/>
</dbReference>
<keyword evidence="4 9" id="KW-0067">ATP-binding</keyword>
<dbReference type="CDD" id="cd03255">
    <property type="entry name" value="ABC_MJ0796_LolCDE_FtsE"/>
    <property type="match status" value="1"/>
</dbReference>
<comment type="similarity">
    <text evidence="7">Belongs to the ABC transporter superfamily. Macrolide exporter (TC 3.A.1.122) family.</text>
</comment>
<keyword evidence="6" id="KW-0046">Antibiotic resistance</keyword>
<dbReference type="Gene3D" id="3.40.50.300">
    <property type="entry name" value="P-loop containing nucleotide triphosphate hydrolases"/>
    <property type="match status" value="1"/>
</dbReference>
<keyword evidence="5" id="KW-1133">Transmembrane helix</keyword>
<sequence length="250" mass="27629">MSLTQPTHSTQSLIQLERLCKSYSLQDAHGKTITTQVLHHIDLTIRQGEFVAIMGHSGSGKSTLMNILGCLDTPTSGSYWLSGRNVAALSSNELAQIRNRNIGFVFQGFNLLKRMTALDNVATPLLYAGISRSKSRQQALEFLRRTGLEDFAMYQPNQLSGGQQQRVAISRALINHPSLILADEPTGNLDTQTSNDIMQLFEQLNRDQGITIILVTHENDIAAYAKRLIHLKDGRITIDSHSTVASNTLT</sequence>
<reference evidence="9 10" key="1">
    <citation type="submission" date="2017-09" db="EMBL/GenBank/DDBJ databases">
        <authorList>
            <person name="Ehlers B."/>
            <person name="Leendertz F.H."/>
        </authorList>
    </citation>
    <scope>NUCLEOTIDE SEQUENCE [LARGE SCALE GENOMIC DNA]</scope>
    <source>
        <strain evidence="9 10">Nm42</strain>
    </source>
</reference>
<dbReference type="Proteomes" id="UP000219335">
    <property type="component" value="Unassembled WGS sequence"/>
</dbReference>
<dbReference type="GO" id="GO:0005886">
    <property type="term" value="C:plasma membrane"/>
    <property type="evidence" value="ECO:0007669"/>
    <property type="project" value="TreeGrafter"/>
</dbReference>
<dbReference type="Pfam" id="PF00005">
    <property type="entry name" value="ABC_tran"/>
    <property type="match status" value="1"/>
</dbReference>
<keyword evidence="5" id="KW-0472">Membrane</keyword>
<accession>A0A286A3T3</accession>
<dbReference type="FunFam" id="3.40.50.300:FF:000032">
    <property type="entry name" value="Export ABC transporter ATP-binding protein"/>
    <property type="match status" value="1"/>
</dbReference>
<dbReference type="PANTHER" id="PTHR24220:SF86">
    <property type="entry name" value="ABC TRANSPORTER ABCH.1"/>
    <property type="match status" value="1"/>
</dbReference>
<dbReference type="InterPro" id="IPR015854">
    <property type="entry name" value="ABC_transpr_LolD-like"/>
</dbReference>
<evidence type="ECO:0000259" key="8">
    <source>
        <dbReference type="PROSITE" id="PS50893"/>
    </source>
</evidence>
<protein>
    <submittedName>
        <fullName evidence="9">Putative ABC transport system ATP-binding protein</fullName>
    </submittedName>
</protein>
<evidence type="ECO:0000256" key="7">
    <source>
        <dbReference type="ARBA" id="ARBA00038388"/>
    </source>
</evidence>
<keyword evidence="1" id="KW-0813">Transport</keyword>
<dbReference type="GO" id="GO:0016887">
    <property type="term" value="F:ATP hydrolysis activity"/>
    <property type="evidence" value="ECO:0007669"/>
    <property type="project" value="InterPro"/>
</dbReference>
<evidence type="ECO:0000256" key="1">
    <source>
        <dbReference type="ARBA" id="ARBA00022448"/>
    </source>
</evidence>
<evidence type="ECO:0000256" key="3">
    <source>
        <dbReference type="ARBA" id="ARBA00022741"/>
    </source>
</evidence>
<dbReference type="RefSeq" id="WP_097103765.1">
    <property type="nucleotide sequence ID" value="NZ_OCMU01000001.1"/>
</dbReference>
<evidence type="ECO:0000256" key="2">
    <source>
        <dbReference type="ARBA" id="ARBA00022475"/>
    </source>
</evidence>
<feature type="domain" description="ABC transporter" evidence="8">
    <location>
        <begin position="14"/>
        <end position="249"/>
    </location>
</feature>
<dbReference type="GO" id="GO:0022857">
    <property type="term" value="F:transmembrane transporter activity"/>
    <property type="evidence" value="ECO:0007669"/>
    <property type="project" value="TreeGrafter"/>
</dbReference>
<dbReference type="InterPro" id="IPR003593">
    <property type="entry name" value="AAA+_ATPase"/>
</dbReference>
<dbReference type="SUPFAM" id="SSF52540">
    <property type="entry name" value="P-loop containing nucleoside triphosphate hydrolases"/>
    <property type="match status" value="1"/>
</dbReference>
<dbReference type="AlphaFoldDB" id="A0A286A3T3"/>
<dbReference type="GO" id="GO:0098796">
    <property type="term" value="C:membrane protein complex"/>
    <property type="evidence" value="ECO:0007669"/>
    <property type="project" value="UniProtKB-ARBA"/>
</dbReference>
<keyword evidence="5" id="KW-0812">Transmembrane</keyword>
<dbReference type="PANTHER" id="PTHR24220">
    <property type="entry name" value="IMPORT ATP-BINDING PROTEIN"/>
    <property type="match status" value="1"/>
</dbReference>
<dbReference type="InterPro" id="IPR017871">
    <property type="entry name" value="ABC_transporter-like_CS"/>
</dbReference>
<dbReference type="InterPro" id="IPR003439">
    <property type="entry name" value="ABC_transporter-like_ATP-bd"/>
</dbReference>
<evidence type="ECO:0000256" key="5">
    <source>
        <dbReference type="ARBA" id="ARBA00022989"/>
    </source>
</evidence>
<evidence type="ECO:0000313" key="9">
    <source>
        <dbReference type="EMBL" id="SOD16501.1"/>
    </source>
</evidence>
<gene>
    <name evidence="9" type="ORF">SAMN06297164_0581</name>
</gene>
<dbReference type="SMART" id="SM00382">
    <property type="entry name" value="AAA"/>
    <property type="match status" value="1"/>
</dbReference>
<dbReference type="InterPro" id="IPR027417">
    <property type="entry name" value="P-loop_NTPase"/>
</dbReference>
<keyword evidence="2" id="KW-1003">Cell membrane</keyword>
<evidence type="ECO:0000313" key="10">
    <source>
        <dbReference type="Proteomes" id="UP000219335"/>
    </source>
</evidence>
<dbReference type="InterPro" id="IPR017911">
    <property type="entry name" value="MacB-like_ATP-bd"/>
</dbReference>
<keyword evidence="3" id="KW-0547">Nucleotide-binding</keyword>
<dbReference type="PROSITE" id="PS50893">
    <property type="entry name" value="ABC_TRANSPORTER_2"/>
    <property type="match status" value="1"/>
</dbReference>
<proteinExistence type="inferred from homology"/>